<dbReference type="SUPFAM" id="SSF48163">
    <property type="entry name" value="An anticodon-binding domain of class I aminoacyl-tRNA synthetases"/>
    <property type="match status" value="1"/>
</dbReference>
<dbReference type="GO" id="GO:0050561">
    <property type="term" value="F:glutamate-tRNA(Gln) ligase activity"/>
    <property type="evidence" value="ECO:0007669"/>
    <property type="project" value="UniProtKB-EC"/>
</dbReference>
<reference evidence="23" key="1">
    <citation type="submission" date="2017-02" db="UniProtKB">
        <authorList>
            <consortium name="WormBaseParasite"/>
        </authorList>
    </citation>
    <scope>IDENTIFICATION</scope>
</reference>
<evidence type="ECO:0000256" key="15">
    <source>
        <dbReference type="ARBA" id="ARBA00047479"/>
    </source>
</evidence>
<evidence type="ECO:0000256" key="14">
    <source>
        <dbReference type="ARBA" id="ARBA00047366"/>
    </source>
</evidence>
<comment type="catalytic activity">
    <reaction evidence="14">
        <text>tRNA(Glu) + L-glutamate + ATP = L-glutamyl-tRNA(Glu) + AMP + diphosphate</text>
        <dbReference type="Rhea" id="RHEA:23540"/>
        <dbReference type="Rhea" id="RHEA-COMP:9663"/>
        <dbReference type="Rhea" id="RHEA-COMP:9680"/>
        <dbReference type="ChEBI" id="CHEBI:29985"/>
        <dbReference type="ChEBI" id="CHEBI:30616"/>
        <dbReference type="ChEBI" id="CHEBI:33019"/>
        <dbReference type="ChEBI" id="CHEBI:78442"/>
        <dbReference type="ChEBI" id="CHEBI:78520"/>
        <dbReference type="ChEBI" id="CHEBI:456215"/>
        <dbReference type="EC" id="6.1.1.17"/>
    </reaction>
    <physiologicalReaction direction="left-to-right" evidence="14">
        <dbReference type="Rhea" id="RHEA:23541"/>
    </physiologicalReaction>
</comment>
<protein>
    <recommendedName>
        <fullName evidence="11">Nondiscriminating glutamyl-tRNA synthetase EARS2, mitochondrial</fullName>
        <ecNumber evidence="3">6.1.1.17</ecNumber>
        <ecNumber evidence="10">6.1.1.24</ecNumber>
    </recommendedName>
    <alternativeName>
        <fullName evidence="13">Glutamate--tRNA(Gln) ligase EARS2, mitochondrial</fullName>
    </alternativeName>
    <alternativeName>
        <fullName evidence="9">Glutamyl-tRNA synthetase</fullName>
    </alternativeName>
    <alternativeName>
        <fullName evidence="12">Mitochondrial glutamyl-tRNA synthetase</fullName>
    </alternativeName>
</protein>
<dbReference type="HAMAP" id="MF_00022">
    <property type="entry name" value="Glu_tRNA_synth_type1"/>
    <property type="match status" value="1"/>
</dbReference>
<evidence type="ECO:0000256" key="10">
    <source>
        <dbReference type="ARBA" id="ARBA00044054"/>
    </source>
</evidence>
<dbReference type="STRING" id="318479.A0A0N4ULJ1"/>
<dbReference type="InterPro" id="IPR020751">
    <property type="entry name" value="aa-tRNA-synth_I_codon-bd_sub2"/>
</dbReference>
<dbReference type="InterPro" id="IPR033910">
    <property type="entry name" value="GluRS_core"/>
</dbReference>
<dbReference type="EMBL" id="UYYG01000068">
    <property type="protein sequence ID" value="VDN52609.1"/>
    <property type="molecule type" value="Genomic_DNA"/>
</dbReference>
<comment type="catalytic activity">
    <reaction evidence="16">
        <text>tRNA(Gln) + L-glutamate + ATP = L-glutamyl-tRNA(Gln) + AMP + diphosphate</text>
        <dbReference type="Rhea" id="RHEA:64612"/>
        <dbReference type="Rhea" id="RHEA-COMP:9662"/>
        <dbReference type="Rhea" id="RHEA-COMP:9684"/>
        <dbReference type="ChEBI" id="CHEBI:29985"/>
        <dbReference type="ChEBI" id="CHEBI:30616"/>
        <dbReference type="ChEBI" id="CHEBI:33019"/>
        <dbReference type="ChEBI" id="CHEBI:78442"/>
        <dbReference type="ChEBI" id="CHEBI:78520"/>
        <dbReference type="ChEBI" id="CHEBI:456215"/>
    </reaction>
    <physiologicalReaction direction="left-to-right" evidence="16">
        <dbReference type="Rhea" id="RHEA:64613"/>
    </physiologicalReaction>
</comment>
<dbReference type="InterPro" id="IPR014729">
    <property type="entry name" value="Rossmann-like_a/b/a_fold"/>
</dbReference>
<dbReference type="GO" id="GO:0006424">
    <property type="term" value="P:glutamyl-tRNA aminoacylation"/>
    <property type="evidence" value="ECO:0007669"/>
    <property type="project" value="InterPro"/>
</dbReference>
<evidence type="ECO:0000256" key="2">
    <source>
        <dbReference type="ARBA" id="ARBA00007894"/>
    </source>
</evidence>
<keyword evidence="6 17" id="KW-0067">ATP-binding</keyword>
<evidence type="ECO:0000256" key="6">
    <source>
        <dbReference type="ARBA" id="ARBA00022840"/>
    </source>
</evidence>
<dbReference type="SUPFAM" id="SSF52374">
    <property type="entry name" value="Nucleotidylyl transferase"/>
    <property type="match status" value="1"/>
</dbReference>
<dbReference type="GO" id="GO:0004818">
    <property type="term" value="F:glutamate-tRNA ligase activity"/>
    <property type="evidence" value="ECO:0007669"/>
    <property type="project" value="UniProtKB-EC"/>
</dbReference>
<dbReference type="AlphaFoldDB" id="A0A0N4ULJ1"/>
<keyword evidence="5 17" id="KW-0547">Nucleotide-binding</keyword>
<dbReference type="GO" id="GO:0008270">
    <property type="term" value="F:zinc ion binding"/>
    <property type="evidence" value="ECO:0007669"/>
    <property type="project" value="InterPro"/>
</dbReference>
<dbReference type="Proteomes" id="UP000274756">
    <property type="component" value="Unassembled WGS sequence"/>
</dbReference>
<organism evidence="21 23">
    <name type="scientific">Dracunculus medinensis</name>
    <name type="common">Guinea worm</name>
    <dbReference type="NCBI Taxonomy" id="318479"/>
    <lineage>
        <taxon>Eukaryota</taxon>
        <taxon>Metazoa</taxon>
        <taxon>Ecdysozoa</taxon>
        <taxon>Nematoda</taxon>
        <taxon>Chromadorea</taxon>
        <taxon>Rhabditida</taxon>
        <taxon>Spirurina</taxon>
        <taxon>Dracunculoidea</taxon>
        <taxon>Dracunculidae</taxon>
        <taxon>Dracunculus</taxon>
    </lineage>
</organism>
<comment type="similarity">
    <text evidence="2">Belongs to the class-I aminoacyl-tRNA synthetase family. Glutamate--tRNA ligase type 1 subfamily.</text>
</comment>
<keyword evidence="4 17" id="KW-0436">Ligase</keyword>
<evidence type="ECO:0000256" key="17">
    <source>
        <dbReference type="RuleBase" id="RU363037"/>
    </source>
</evidence>
<dbReference type="EC" id="6.1.1.17" evidence="3"/>
<evidence type="ECO:0000256" key="11">
    <source>
        <dbReference type="ARBA" id="ARBA00044142"/>
    </source>
</evidence>
<dbReference type="Gene3D" id="3.40.50.620">
    <property type="entry name" value="HUPs"/>
    <property type="match status" value="1"/>
</dbReference>
<evidence type="ECO:0000256" key="9">
    <source>
        <dbReference type="ARBA" id="ARBA00030865"/>
    </source>
</evidence>
<dbReference type="EC" id="6.1.1.24" evidence="10"/>
<dbReference type="InterPro" id="IPR004527">
    <property type="entry name" value="Glu-tRNA-ligase_bac/mito"/>
</dbReference>
<name>A0A0N4ULJ1_DRAME</name>
<dbReference type="GO" id="GO:0000049">
    <property type="term" value="F:tRNA binding"/>
    <property type="evidence" value="ECO:0007669"/>
    <property type="project" value="InterPro"/>
</dbReference>
<feature type="domain" description="Glutamyl/glutaminyl-tRNA synthetase class Ib catalytic" evidence="18">
    <location>
        <begin position="21"/>
        <end position="337"/>
    </location>
</feature>
<dbReference type="Pfam" id="PF19269">
    <property type="entry name" value="Anticodon_2"/>
    <property type="match status" value="1"/>
</dbReference>
<sequence length="501" mass="58243">MLIRGTIIRQYCFLSAANNGVRVRFAPSPTGSLHLGSLRTALYNYLFAKANKGKFILRIEDTDRERCKPEYPEEYDRILKRYGFSCDESPFIGGPYGPYFQSQRRNLYLEEAKKLMDSGMAYRCFCSPERLEMVRKDALRRGAIAMYDNHCRNLTYTEVEDKLKKGLPHVIRFKLDLDDVVFYDQTFGEISHQISEGDFIIIKSDSYPTYHMANVVDDRAMCISHVIRGMEWISSTAKHLKLYKAFGWSPPEWIHLPLILKTNNKKLSKRDESAFVKYYDEKKGYLPVAVLNFLIRNGSGIKDFDSDHLYSLEEMIENFSVESIGKRNLLMDNTVLNKYGSLAFRNVGVKEILLPELQKYLCKSQMDTSFDLIHDESYIEKIINFLRLNEESFACFSQLTDGDFKFFFSIPQSCERILQNFSTNLVSMILSDLNELKDLNLMELKKIADKYGLTHSKIMHLMRLTLIDNQSGPPIKELFDFFGNELCHERIKKMISLIKNV</sequence>
<comment type="subcellular location">
    <subcellularLocation>
        <location evidence="1">Mitochondrion</location>
    </subcellularLocation>
</comment>
<evidence type="ECO:0000313" key="22">
    <source>
        <dbReference type="Proteomes" id="UP000274756"/>
    </source>
</evidence>
<dbReference type="CDD" id="cd00808">
    <property type="entry name" value="GluRS_core"/>
    <property type="match status" value="1"/>
</dbReference>
<accession>A0A0N4ULJ1</accession>
<evidence type="ECO:0000256" key="12">
    <source>
        <dbReference type="ARBA" id="ARBA00044251"/>
    </source>
</evidence>
<keyword evidence="7 17" id="KW-0648">Protein biosynthesis</keyword>
<evidence type="ECO:0000256" key="8">
    <source>
        <dbReference type="ARBA" id="ARBA00023146"/>
    </source>
</evidence>
<dbReference type="NCBIfam" id="TIGR00464">
    <property type="entry name" value="gltX_bact"/>
    <property type="match status" value="1"/>
</dbReference>
<dbReference type="PANTHER" id="PTHR43311:SF2">
    <property type="entry name" value="GLUTAMATE--TRNA LIGASE, MITOCHONDRIAL-RELATED"/>
    <property type="match status" value="1"/>
</dbReference>
<evidence type="ECO:0000313" key="23">
    <source>
        <dbReference type="WBParaSite" id="DME_0000866701-mRNA-1"/>
    </source>
</evidence>
<dbReference type="Proteomes" id="UP000038040">
    <property type="component" value="Unplaced"/>
</dbReference>
<dbReference type="Gene3D" id="1.10.10.350">
    <property type="match status" value="1"/>
</dbReference>
<evidence type="ECO:0000256" key="4">
    <source>
        <dbReference type="ARBA" id="ARBA00022598"/>
    </source>
</evidence>
<evidence type="ECO:0000256" key="3">
    <source>
        <dbReference type="ARBA" id="ARBA00012835"/>
    </source>
</evidence>
<proteinExistence type="inferred from homology"/>
<dbReference type="InterPro" id="IPR008925">
    <property type="entry name" value="aa_tRNA-synth_I_cd-bd_sf"/>
</dbReference>
<dbReference type="InterPro" id="IPR000924">
    <property type="entry name" value="Glu/Gln-tRNA-synth"/>
</dbReference>
<evidence type="ECO:0000256" key="1">
    <source>
        <dbReference type="ARBA" id="ARBA00004173"/>
    </source>
</evidence>
<dbReference type="InterPro" id="IPR020058">
    <property type="entry name" value="Glu/Gln-tRNA-synth_Ib_cat-dom"/>
</dbReference>
<keyword evidence="8 17" id="KW-0030">Aminoacyl-tRNA synthetase</keyword>
<evidence type="ECO:0000259" key="18">
    <source>
        <dbReference type="Pfam" id="PF00749"/>
    </source>
</evidence>
<dbReference type="InterPro" id="IPR049940">
    <property type="entry name" value="GluQ/Sye"/>
</dbReference>
<dbReference type="Pfam" id="PF00749">
    <property type="entry name" value="tRNA-synt_1c"/>
    <property type="match status" value="1"/>
</dbReference>
<keyword evidence="22" id="KW-1185">Reference proteome</keyword>
<dbReference type="WBParaSite" id="DME_0000866701-mRNA-1">
    <property type="protein sequence ID" value="DME_0000866701-mRNA-1"/>
    <property type="gene ID" value="DME_0000866701"/>
</dbReference>
<comment type="catalytic activity">
    <reaction evidence="15">
        <text>tRNA(Glx) + L-glutamate + ATP = L-glutamyl-tRNA(Glx) + AMP + diphosphate</text>
        <dbReference type="Rhea" id="RHEA:18397"/>
        <dbReference type="Rhea" id="RHEA-COMP:9713"/>
        <dbReference type="Rhea" id="RHEA-COMP:9716"/>
        <dbReference type="ChEBI" id="CHEBI:29985"/>
        <dbReference type="ChEBI" id="CHEBI:30616"/>
        <dbReference type="ChEBI" id="CHEBI:33019"/>
        <dbReference type="ChEBI" id="CHEBI:78442"/>
        <dbReference type="ChEBI" id="CHEBI:78520"/>
        <dbReference type="ChEBI" id="CHEBI:456215"/>
        <dbReference type="EC" id="6.1.1.24"/>
    </reaction>
    <physiologicalReaction direction="left-to-right" evidence="15">
        <dbReference type="Rhea" id="RHEA:18398"/>
    </physiologicalReaction>
</comment>
<dbReference type="PANTHER" id="PTHR43311">
    <property type="entry name" value="GLUTAMATE--TRNA LIGASE"/>
    <property type="match status" value="1"/>
</dbReference>
<dbReference type="InterPro" id="IPR045462">
    <property type="entry name" value="aa-tRNA-synth_I_cd-bd"/>
</dbReference>
<dbReference type="PRINTS" id="PR00987">
    <property type="entry name" value="TRNASYNTHGLU"/>
</dbReference>
<evidence type="ECO:0000259" key="19">
    <source>
        <dbReference type="Pfam" id="PF19269"/>
    </source>
</evidence>
<gene>
    <name evidence="20" type="ORF">DME_LOCUS2582</name>
</gene>
<evidence type="ECO:0000256" key="5">
    <source>
        <dbReference type="ARBA" id="ARBA00022741"/>
    </source>
</evidence>
<dbReference type="GO" id="GO:0005524">
    <property type="term" value="F:ATP binding"/>
    <property type="evidence" value="ECO:0007669"/>
    <property type="project" value="UniProtKB-KW"/>
</dbReference>
<dbReference type="GO" id="GO:0005739">
    <property type="term" value="C:mitochondrion"/>
    <property type="evidence" value="ECO:0007669"/>
    <property type="project" value="UniProtKB-SubCell"/>
</dbReference>
<evidence type="ECO:0000313" key="21">
    <source>
        <dbReference type="Proteomes" id="UP000038040"/>
    </source>
</evidence>
<dbReference type="FunFam" id="3.40.50.620:FF:000045">
    <property type="entry name" value="Glutamate--tRNA ligase, mitochondrial"/>
    <property type="match status" value="1"/>
</dbReference>
<feature type="domain" description="Aminoacyl-tRNA synthetase class I anticodon-binding" evidence="19">
    <location>
        <begin position="376"/>
        <end position="495"/>
    </location>
</feature>
<evidence type="ECO:0000313" key="20">
    <source>
        <dbReference type="EMBL" id="VDN52609.1"/>
    </source>
</evidence>
<evidence type="ECO:0000256" key="13">
    <source>
        <dbReference type="ARBA" id="ARBA00044313"/>
    </source>
</evidence>
<dbReference type="OrthoDB" id="428822at2759"/>
<reference evidence="20 22" key="2">
    <citation type="submission" date="2018-11" db="EMBL/GenBank/DDBJ databases">
        <authorList>
            <consortium name="Pathogen Informatics"/>
        </authorList>
    </citation>
    <scope>NUCLEOTIDE SEQUENCE [LARGE SCALE GENOMIC DNA]</scope>
</reference>
<evidence type="ECO:0000256" key="16">
    <source>
        <dbReference type="ARBA" id="ARBA00047689"/>
    </source>
</evidence>
<evidence type="ECO:0000256" key="7">
    <source>
        <dbReference type="ARBA" id="ARBA00022917"/>
    </source>
</evidence>